<dbReference type="PANTHER" id="PTHR43102:SF2">
    <property type="entry name" value="GAF DOMAIN-CONTAINING PROTEIN"/>
    <property type="match status" value="1"/>
</dbReference>
<keyword evidence="2" id="KW-0808">Transferase</keyword>
<reference evidence="2" key="1">
    <citation type="submission" date="2021-03" db="EMBL/GenBank/DDBJ databases">
        <title>Whole genome shotgun sequence of Actinoplanes consettensis NBRC 14913.</title>
        <authorList>
            <person name="Komaki H."/>
            <person name="Tamura T."/>
        </authorList>
    </citation>
    <scope>NUCLEOTIDE SEQUENCE</scope>
    <source>
        <strain evidence="2">NBRC 14913</strain>
    </source>
</reference>
<dbReference type="Pfam" id="PF01590">
    <property type="entry name" value="GAF"/>
    <property type="match status" value="1"/>
</dbReference>
<dbReference type="InterPro" id="IPR029016">
    <property type="entry name" value="GAF-like_dom_sf"/>
</dbReference>
<accession>A0A919T4Z1</accession>
<evidence type="ECO:0000313" key="3">
    <source>
        <dbReference type="Proteomes" id="UP000680865"/>
    </source>
</evidence>
<keyword evidence="3" id="KW-1185">Reference proteome</keyword>
<keyword evidence="2" id="KW-0418">Kinase</keyword>
<dbReference type="Gene3D" id="3.30.450.40">
    <property type="match status" value="1"/>
</dbReference>
<comment type="caution">
    <text evidence="2">The sequence shown here is derived from an EMBL/GenBank/DDBJ whole genome shotgun (WGS) entry which is preliminary data.</text>
</comment>
<dbReference type="RefSeq" id="WP_213003809.1">
    <property type="nucleotide sequence ID" value="NZ_BAAATW010000035.1"/>
</dbReference>
<dbReference type="SMART" id="SM00065">
    <property type="entry name" value="GAF"/>
    <property type="match status" value="1"/>
</dbReference>
<proteinExistence type="predicted"/>
<dbReference type="Proteomes" id="UP000680865">
    <property type="component" value="Unassembled WGS sequence"/>
</dbReference>
<name>A0A919T4Z1_9ACTN</name>
<evidence type="ECO:0000313" key="2">
    <source>
        <dbReference type="EMBL" id="GIM85322.1"/>
    </source>
</evidence>
<dbReference type="SUPFAM" id="SSF55781">
    <property type="entry name" value="GAF domain-like"/>
    <property type="match status" value="1"/>
</dbReference>
<sequence length="182" mass="20265">MIYDSAPHQSLTPTDLEVPLRMRRLRELGIGEEPDPAFDDFARRLTEVTGSPYAMVNFISEDQQYFAGLHAVSKGDAAATPGRVMDRDHGYCPHVVVRRKALVLDDVCDYPRFAGNPVVDEIGIRSYLGAPLIDRTGTTLGTICVIDTEPRPWGRAGLETIKSMAAELIEQIHQREDTRKQA</sequence>
<dbReference type="InterPro" id="IPR003018">
    <property type="entry name" value="GAF"/>
</dbReference>
<feature type="domain" description="GAF" evidence="1">
    <location>
        <begin position="33"/>
        <end position="179"/>
    </location>
</feature>
<evidence type="ECO:0000259" key="1">
    <source>
        <dbReference type="SMART" id="SM00065"/>
    </source>
</evidence>
<organism evidence="2 3">
    <name type="scientific">Winogradskya consettensis</name>
    <dbReference type="NCBI Taxonomy" id="113560"/>
    <lineage>
        <taxon>Bacteria</taxon>
        <taxon>Bacillati</taxon>
        <taxon>Actinomycetota</taxon>
        <taxon>Actinomycetes</taxon>
        <taxon>Micromonosporales</taxon>
        <taxon>Micromonosporaceae</taxon>
        <taxon>Winogradskya</taxon>
    </lineage>
</organism>
<dbReference type="AlphaFoldDB" id="A0A919T4Z1"/>
<dbReference type="GO" id="GO:0016301">
    <property type="term" value="F:kinase activity"/>
    <property type="evidence" value="ECO:0007669"/>
    <property type="project" value="UniProtKB-KW"/>
</dbReference>
<gene>
    <name evidence="2" type="ORF">Aco04nite_95740</name>
</gene>
<protein>
    <submittedName>
        <fullName evidence="2">Histidine kinase</fullName>
    </submittedName>
</protein>
<dbReference type="PANTHER" id="PTHR43102">
    <property type="entry name" value="SLR1143 PROTEIN"/>
    <property type="match status" value="1"/>
</dbReference>
<dbReference type="EMBL" id="BOQP01000081">
    <property type="protein sequence ID" value="GIM85322.1"/>
    <property type="molecule type" value="Genomic_DNA"/>
</dbReference>